<evidence type="ECO:0000256" key="6">
    <source>
        <dbReference type="ARBA" id="ARBA00023136"/>
    </source>
</evidence>
<feature type="region of interest" description="Disordered" evidence="12">
    <location>
        <begin position="509"/>
        <end position="611"/>
    </location>
</feature>
<sequence length="1095" mass="119051">MKSLNLIGFWWALCAFELLSLKAYFECQTGNRCTCCCCEDDVDLLPSVAEPQSYGGVIQSILHSGSVTTQVNATKDDGSGDHSDAGEAHKKVESEMAGSKPDGTPQHQPEGVPESLKDEAIVPVLKEEVTTKTSLDSTSGTTRKKGEDASEEDRKESAEKMPTFVEWKQKMLAEHEKGGEQVPEVGGTLPKKKVSSPKSRRNYASYECGAKVLAANSEADGAGRVLNEQVDEYMLNPCKAKIWFVVELCEMIQVSQVDLANFELFSSMPKEFAVSVSDRYPTREWTSLGTFTALDQKAVQSFKLQSEAYGKYIKVELLSKYGSEHYCPLSLVRVFGTSMLDDYEQLVEKPQDPSQQQGADDDEEDRQGAAEKQVSKNVVDRAKDAVMSILKVLRRDQDGETVNTTENPPCTDLNSNCSVLNVSRLLPHNQTLEDQQRYQRRQQRCRLQSFGFYGSAFQACTTCSHFVPNLGFPQTIPETPACRFLRAAMGPEEDCPFYSTVFKETKPAFTEDDSLENPSSVIAGDARSMNSTESSTTLASDEAQPSSSSASLSDLKSSSTDAAADAVSPMTSLDATPSTKLVSSLEPIQTSSVEESIQVQSSDDPHKNATAADFDVVLEVPKDEGTAKEEEPVPVVLLDSSSFATDAKPLSTTVATPPIAQVPTSVKTTPASSTILATAEKVAPTESAPSPAEATPASSSSVSAERGQCAYPSPVQAQLREASTMRPPVLDVTSLTGSQKESVFMRINNRIKALELNMSLSGQYLEELSRRYRRQMDDMQRAFNRTVGALNETAHAAAQRDLRQQAALVRLQQQLENLTQVVDSLVAERQTLSRQVFESHVCLILIEAIVLATVFSLCLRRSQQHPTQQATQLVHPQHPLQADRVSSSELRPQQAVNRVVLKRRSVSAGNDDQRIQEFVNVAEKKQKPSAETLSRENSFLIVEPVVPIMMEKTPPKEKAKKYKAKKPSKKRNRALRRKTSLPALSAVPGAKTASADKVTSSAGVLFSNGASQCADAAVTVLATQAAKGGTKPPPENTGCNGHGVGGGGGRGRTARGGRQADCVRWNGTTNGYGCCDRDDRLGLVKFLRLPGKTPV</sequence>
<evidence type="ECO:0000256" key="12">
    <source>
        <dbReference type="SAM" id="MobiDB-lite"/>
    </source>
</evidence>
<accession>B7P3M4</accession>
<dbReference type="GO" id="GO:0005737">
    <property type="term" value="C:cytoplasm"/>
    <property type="evidence" value="ECO:0000318"/>
    <property type="project" value="GO_Central"/>
</dbReference>
<evidence type="ECO:0000256" key="1">
    <source>
        <dbReference type="ARBA" id="ARBA00004389"/>
    </source>
</evidence>
<gene>
    <name evidence="15" type="ORF">IscW_ISCW000835</name>
</gene>
<evidence type="ECO:0000256" key="3">
    <source>
        <dbReference type="ARBA" id="ARBA00022729"/>
    </source>
</evidence>
<comment type="similarity">
    <text evidence="9">Belongs to the SLP1 family.</text>
</comment>
<dbReference type="GO" id="GO:0005789">
    <property type="term" value="C:endoplasmic reticulum membrane"/>
    <property type="evidence" value="ECO:0007669"/>
    <property type="project" value="UniProtKB-SubCell"/>
</dbReference>
<dbReference type="FunFam" id="2.60.120.260:FF:000099">
    <property type="entry name" value="Uncharacterized protein, isoform C"/>
    <property type="match status" value="1"/>
</dbReference>
<feature type="region of interest" description="Disordered" evidence="12">
    <location>
        <begin position="954"/>
        <end position="982"/>
    </location>
</feature>
<feature type="compositionally biased region" description="Low complexity" evidence="12">
    <location>
        <begin position="682"/>
        <end position="704"/>
    </location>
</feature>
<feature type="coiled-coil region" evidence="11">
    <location>
        <begin position="765"/>
        <end position="835"/>
    </location>
</feature>
<keyword evidence="3 13" id="KW-0732">Signal</keyword>
<keyword evidence="17" id="KW-1185">Reference proteome</keyword>
<evidence type="ECO:0000256" key="9">
    <source>
        <dbReference type="ARBA" id="ARBA00061226"/>
    </source>
</evidence>
<keyword evidence="4" id="KW-0256">Endoplasmic reticulum</keyword>
<dbReference type="GO" id="GO:0016020">
    <property type="term" value="C:membrane"/>
    <property type="evidence" value="ECO:0000318"/>
    <property type="project" value="GO_Central"/>
</dbReference>
<evidence type="ECO:0000313" key="16">
    <source>
        <dbReference type="EnsemblMetazoa" id="ISCW000835-PA"/>
    </source>
</evidence>
<evidence type="ECO:0000256" key="5">
    <source>
        <dbReference type="ARBA" id="ARBA00022989"/>
    </source>
</evidence>
<dbReference type="EMBL" id="ABJB010919864">
    <property type="status" value="NOT_ANNOTATED_CDS"/>
    <property type="molecule type" value="Genomic_DNA"/>
</dbReference>
<feature type="compositionally biased region" description="Polar residues" evidence="12">
    <location>
        <begin position="528"/>
        <end position="537"/>
    </location>
</feature>
<dbReference type="STRING" id="6945.B7P3M4"/>
<dbReference type="PANTHER" id="PTHR12953:SF0">
    <property type="entry name" value="SUN DOMAIN-CONTAINING OSSIFICATION FACTOR"/>
    <property type="match status" value="1"/>
</dbReference>
<evidence type="ECO:0000313" key="17">
    <source>
        <dbReference type="Proteomes" id="UP000001555"/>
    </source>
</evidence>
<keyword evidence="11" id="KW-0175">Coiled coil</keyword>
<feature type="compositionally biased region" description="Polar residues" evidence="12">
    <location>
        <begin position="569"/>
        <end position="590"/>
    </location>
</feature>
<feature type="region of interest" description="Disordered" evidence="12">
    <location>
        <begin position="71"/>
        <end position="160"/>
    </location>
</feature>
<dbReference type="VEuPathDB" id="VectorBase:ISCW000835"/>
<feature type="compositionally biased region" description="Basic and acidic residues" evidence="12">
    <location>
        <begin position="74"/>
        <end position="94"/>
    </location>
</feature>
<dbReference type="PaxDb" id="6945-B7P3M4"/>
<evidence type="ECO:0000313" key="15">
    <source>
        <dbReference type="EMBL" id="EEC01196.1"/>
    </source>
</evidence>
<proteinExistence type="inferred from homology"/>
<feature type="compositionally biased region" description="Basic residues" evidence="12">
    <location>
        <begin position="958"/>
        <end position="979"/>
    </location>
</feature>
<dbReference type="EMBL" id="ABJB010484355">
    <property type="status" value="NOT_ANNOTATED_CDS"/>
    <property type="molecule type" value="Genomic_DNA"/>
</dbReference>
<dbReference type="VEuPathDB" id="VectorBase:ISCI000835"/>
<dbReference type="InterPro" id="IPR045120">
    <property type="entry name" value="Suco/Slp1-like"/>
</dbReference>
<evidence type="ECO:0000256" key="11">
    <source>
        <dbReference type="SAM" id="Coils"/>
    </source>
</evidence>
<dbReference type="InterPro" id="IPR008979">
    <property type="entry name" value="Galactose-bd-like_sf"/>
</dbReference>
<dbReference type="HOGENOM" id="CLU_284046_0_0_1"/>
<dbReference type="EMBL" id="ABJB010847715">
    <property type="status" value="NOT_ANNOTATED_CDS"/>
    <property type="molecule type" value="Genomic_DNA"/>
</dbReference>
<dbReference type="EMBL" id="DS629490">
    <property type="protein sequence ID" value="EEC01196.1"/>
    <property type="molecule type" value="Genomic_DNA"/>
</dbReference>
<keyword evidence="5" id="KW-1133">Transmembrane helix</keyword>
<feature type="signal peptide" evidence="13">
    <location>
        <begin position="1"/>
        <end position="23"/>
    </location>
</feature>
<reference evidence="15 17" key="1">
    <citation type="submission" date="2008-03" db="EMBL/GenBank/DDBJ databases">
        <title>Annotation of Ixodes scapularis.</title>
        <authorList>
            <consortium name="Ixodes scapularis Genome Project Consortium"/>
            <person name="Caler E."/>
            <person name="Hannick L.I."/>
            <person name="Bidwell S."/>
            <person name="Joardar V."/>
            <person name="Thiagarajan M."/>
            <person name="Amedeo P."/>
            <person name="Galinsky K.J."/>
            <person name="Schobel S."/>
            <person name="Inman J."/>
            <person name="Hostetler J."/>
            <person name="Miller J."/>
            <person name="Hammond M."/>
            <person name="Megy K."/>
            <person name="Lawson D."/>
            <person name="Kodira C."/>
            <person name="Sutton G."/>
            <person name="Meyer J."/>
            <person name="Hill C.A."/>
            <person name="Birren B."/>
            <person name="Nene V."/>
            <person name="Collins F."/>
            <person name="Alarcon-Chaidez F."/>
            <person name="Wikel S."/>
            <person name="Strausberg R."/>
        </authorList>
    </citation>
    <scope>NUCLEOTIDE SEQUENCE [LARGE SCALE GENOMIC DNA]</scope>
    <source>
        <strain evidence="17">Wikel</strain>
        <strain evidence="15">Wikel colony</strain>
    </source>
</reference>
<dbReference type="VEuPathDB" id="VectorBase:ISCP_037155"/>
<feature type="compositionally biased region" description="Basic and acidic residues" evidence="12">
    <location>
        <begin position="144"/>
        <end position="159"/>
    </location>
</feature>
<evidence type="ECO:0000256" key="8">
    <source>
        <dbReference type="ARBA" id="ARBA00046288"/>
    </source>
</evidence>
<organism>
    <name type="scientific">Ixodes scapularis</name>
    <name type="common">Black-legged tick</name>
    <name type="synonym">Deer tick</name>
    <dbReference type="NCBI Taxonomy" id="6945"/>
    <lineage>
        <taxon>Eukaryota</taxon>
        <taxon>Metazoa</taxon>
        <taxon>Ecdysozoa</taxon>
        <taxon>Arthropoda</taxon>
        <taxon>Chelicerata</taxon>
        <taxon>Arachnida</taxon>
        <taxon>Acari</taxon>
        <taxon>Parasitiformes</taxon>
        <taxon>Ixodida</taxon>
        <taxon>Ixodoidea</taxon>
        <taxon>Ixodidae</taxon>
        <taxon>Ixodinae</taxon>
        <taxon>Ixodes</taxon>
    </lineage>
</organism>
<dbReference type="Proteomes" id="UP000001555">
    <property type="component" value="Unassembled WGS sequence"/>
</dbReference>
<reference evidence="16" key="2">
    <citation type="submission" date="2020-05" db="UniProtKB">
        <authorList>
            <consortium name="EnsemblMetazoa"/>
        </authorList>
    </citation>
    <scope>IDENTIFICATION</scope>
    <source>
        <strain evidence="16">wikel</strain>
    </source>
</reference>
<feature type="region of interest" description="Disordered" evidence="12">
    <location>
        <begin position="680"/>
        <end position="709"/>
    </location>
</feature>
<dbReference type="InParanoid" id="B7P3M4"/>
<feature type="compositionally biased region" description="Low complexity" evidence="12">
    <location>
        <begin position="591"/>
        <end position="602"/>
    </location>
</feature>
<evidence type="ECO:0000256" key="4">
    <source>
        <dbReference type="ARBA" id="ARBA00022824"/>
    </source>
</evidence>
<dbReference type="Pfam" id="PF07738">
    <property type="entry name" value="Sad1_UNC"/>
    <property type="match status" value="1"/>
</dbReference>
<feature type="domain" description="SUN" evidence="14">
    <location>
        <begin position="178"/>
        <end position="339"/>
    </location>
</feature>
<feature type="compositionally biased region" description="Gly residues" evidence="12">
    <location>
        <begin position="1040"/>
        <end position="1051"/>
    </location>
</feature>
<evidence type="ECO:0000259" key="14">
    <source>
        <dbReference type="PROSITE" id="PS51469"/>
    </source>
</evidence>
<feature type="compositionally biased region" description="Basic and acidic residues" evidence="12">
    <location>
        <begin position="115"/>
        <end position="130"/>
    </location>
</feature>
<dbReference type="SUPFAM" id="SSF49785">
    <property type="entry name" value="Galactose-binding domain-like"/>
    <property type="match status" value="1"/>
</dbReference>
<feature type="compositionally biased region" description="Polar residues" evidence="12">
    <location>
        <begin position="131"/>
        <end position="141"/>
    </location>
</feature>
<dbReference type="EnsemblMetazoa" id="ISCW000835-RA">
    <property type="protein sequence ID" value="ISCW000835-PA"/>
    <property type="gene ID" value="ISCW000835"/>
</dbReference>
<dbReference type="PANTHER" id="PTHR12953">
    <property type="entry name" value="MEMBRANE PROTEIN CH1 RELATED"/>
    <property type="match status" value="1"/>
</dbReference>
<protein>
    <recommendedName>
        <fullName evidence="14">SUN domain-containing protein</fullName>
    </recommendedName>
</protein>
<dbReference type="Gene3D" id="2.60.120.260">
    <property type="entry name" value="Galactose-binding domain-like"/>
    <property type="match status" value="1"/>
</dbReference>
<evidence type="ECO:0000256" key="7">
    <source>
        <dbReference type="ARBA" id="ARBA00023180"/>
    </source>
</evidence>
<dbReference type="PROSITE" id="PS51469">
    <property type="entry name" value="SUN"/>
    <property type="match status" value="1"/>
</dbReference>
<feature type="region of interest" description="Disordered" evidence="12">
    <location>
        <begin position="1026"/>
        <end position="1056"/>
    </location>
</feature>
<dbReference type="InterPro" id="IPR012919">
    <property type="entry name" value="SUN_dom"/>
</dbReference>
<dbReference type="OrthoDB" id="266334at2759"/>
<feature type="compositionally biased region" description="Low complexity" evidence="12">
    <location>
        <begin position="538"/>
        <end position="568"/>
    </location>
</feature>
<feature type="chain" id="PRO_5010825751" description="SUN domain-containing protein" evidence="13">
    <location>
        <begin position="24"/>
        <end position="1095"/>
    </location>
</feature>
<keyword evidence="2" id="KW-0812">Transmembrane</keyword>
<comment type="subunit">
    <text evidence="10">Interacts with EMP65.</text>
</comment>
<comment type="subcellular location">
    <subcellularLocation>
        <location evidence="8">Endomembrane system</location>
        <topology evidence="8">Single-pass type I membrane protein</topology>
    </subcellularLocation>
    <subcellularLocation>
        <location evidence="1">Endoplasmic reticulum membrane</location>
        <topology evidence="1">Single-pass membrane protein</topology>
    </subcellularLocation>
</comment>
<name>B7P3M4_IXOSC</name>
<keyword evidence="6" id="KW-0472">Membrane</keyword>
<evidence type="ECO:0000256" key="10">
    <source>
        <dbReference type="ARBA" id="ARBA00064635"/>
    </source>
</evidence>
<evidence type="ECO:0000256" key="2">
    <source>
        <dbReference type="ARBA" id="ARBA00022692"/>
    </source>
</evidence>
<dbReference type="FunCoup" id="B7P3M4">
    <property type="interactions" value="1160"/>
</dbReference>
<keyword evidence="7" id="KW-0325">Glycoprotein</keyword>
<feature type="region of interest" description="Disordered" evidence="12">
    <location>
        <begin position="348"/>
        <end position="375"/>
    </location>
</feature>
<dbReference type="AlphaFoldDB" id="B7P3M4"/>
<evidence type="ECO:0000256" key="13">
    <source>
        <dbReference type="SAM" id="SignalP"/>
    </source>
</evidence>